<dbReference type="PROSITE" id="PS51257">
    <property type="entry name" value="PROKAR_LIPOPROTEIN"/>
    <property type="match status" value="1"/>
</dbReference>
<dbReference type="AlphaFoldDB" id="A0A5C3Q3M0"/>
<evidence type="ECO:0000313" key="1">
    <source>
        <dbReference type="EMBL" id="TFK95767.1"/>
    </source>
</evidence>
<evidence type="ECO:0000313" key="2">
    <source>
        <dbReference type="Proteomes" id="UP000305067"/>
    </source>
</evidence>
<protein>
    <submittedName>
        <fullName evidence="1">Uncharacterized protein</fullName>
    </submittedName>
</protein>
<keyword evidence="2" id="KW-1185">Reference proteome</keyword>
<name>A0A5C3Q3M0_9AGAR</name>
<proteinExistence type="predicted"/>
<sequence length="107" mass="11897">MPMLARSLSFTSSVHDAARCFLSNLWSCLFAACPLSGPQSRAYSAGADWAHRAPMHQLAARRQPWDPKRSPCLQRVLCLQVRPDERQLGQTLLCTSTAHIVVYVEAS</sequence>
<dbReference type="EMBL" id="ML178875">
    <property type="protein sequence ID" value="TFK95767.1"/>
    <property type="molecule type" value="Genomic_DNA"/>
</dbReference>
<accession>A0A5C3Q3M0</accession>
<gene>
    <name evidence="1" type="ORF">BDV98DRAFT_577269</name>
</gene>
<reference evidence="1 2" key="1">
    <citation type="journal article" date="2019" name="Nat. Ecol. Evol.">
        <title>Megaphylogeny resolves global patterns of mushroom evolution.</title>
        <authorList>
            <person name="Varga T."/>
            <person name="Krizsan K."/>
            <person name="Foldi C."/>
            <person name="Dima B."/>
            <person name="Sanchez-Garcia M."/>
            <person name="Sanchez-Ramirez S."/>
            <person name="Szollosi G.J."/>
            <person name="Szarkandi J.G."/>
            <person name="Papp V."/>
            <person name="Albert L."/>
            <person name="Andreopoulos W."/>
            <person name="Angelini C."/>
            <person name="Antonin V."/>
            <person name="Barry K.W."/>
            <person name="Bougher N.L."/>
            <person name="Buchanan P."/>
            <person name="Buyck B."/>
            <person name="Bense V."/>
            <person name="Catcheside P."/>
            <person name="Chovatia M."/>
            <person name="Cooper J."/>
            <person name="Damon W."/>
            <person name="Desjardin D."/>
            <person name="Finy P."/>
            <person name="Geml J."/>
            <person name="Haridas S."/>
            <person name="Hughes K."/>
            <person name="Justo A."/>
            <person name="Karasinski D."/>
            <person name="Kautmanova I."/>
            <person name="Kiss B."/>
            <person name="Kocsube S."/>
            <person name="Kotiranta H."/>
            <person name="LaButti K.M."/>
            <person name="Lechner B.E."/>
            <person name="Liimatainen K."/>
            <person name="Lipzen A."/>
            <person name="Lukacs Z."/>
            <person name="Mihaltcheva S."/>
            <person name="Morgado L.N."/>
            <person name="Niskanen T."/>
            <person name="Noordeloos M.E."/>
            <person name="Ohm R.A."/>
            <person name="Ortiz-Santana B."/>
            <person name="Ovrebo C."/>
            <person name="Racz N."/>
            <person name="Riley R."/>
            <person name="Savchenko A."/>
            <person name="Shiryaev A."/>
            <person name="Soop K."/>
            <person name="Spirin V."/>
            <person name="Szebenyi C."/>
            <person name="Tomsovsky M."/>
            <person name="Tulloss R.E."/>
            <person name="Uehling J."/>
            <person name="Grigoriev I.V."/>
            <person name="Vagvolgyi C."/>
            <person name="Papp T."/>
            <person name="Martin F.M."/>
            <person name="Miettinen O."/>
            <person name="Hibbett D.S."/>
            <person name="Nagy L.G."/>
        </authorList>
    </citation>
    <scope>NUCLEOTIDE SEQUENCE [LARGE SCALE GENOMIC DNA]</scope>
    <source>
        <strain evidence="1 2">CBS 309.79</strain>
    </source>
</reference>
<organism evidence="1 2">
    <name type="scientific">Pterulicium gracile</name>
    <dbReference type="NCBI Taxonomy" id="1884261"/>
    <lineage>
        <taxon>Eukaryota</taxon>
        <taxon>Fungi</taxon>
        <taxon>Dikarya</taxon>
        <taxon>Basidiomycota</taxon>
        <taxon>Agaricomycotina</taxon>
        <taxon>Agaricomycetes</taxon>
        <taxon>Agaricomycetidae</taxon>
        <taxon>Agaricales</taxon>
        <taxon>Pleurotineae</taxon>
        <taxon>Pterulaceae</taxon>
        <taxon>Pterulicium</taxon>
    </lineage>
</organism>
<dbReference type="Proteomes" id="UP000305067">
    <property type="component" value="Unassembled WGS sequence"/>
</dbReference>